<evidence type="ECO:0000256" key="5">
    <source>
        <dbReference type="ARBA" id="ARBA00022968"/>
    </source>
</evidence>
<evidence type="ECO:0000256" key="6">
    <source>
        <dbReference type="ARBA" id="ARBA00022989"/>
    </source>
</evidence>
<keyword evidence="5 9" id="KW-0735">Signal-anchor</keyword>
<keyword evidence="6" id="KW-1133">Transmembrane helix</keyword>
<sequence>MMPFFPLRKLKRNGKYLLLGALLVVVGVAAYLEYVAMNTWDNVDDGQQKDQTACAKAAFGSQNRDHLSNQDIVWSSKYVPQPWRQEYEGRVNLHVFEDWCGTSVASLRKNPHYPLYPHSRITVKKLAVYPNWKNYGLRIFGYIHPFTSGEFLFAVASTDNCEFWLSQDENPENLRLRAHVGKSGEEWTAPGEYSKYTSQISKPVLLRQQKRFYFELIHKHDNHGTDHVEVAWRLNKAGMQFELIDSNSLSLYTVESSLKMSDVSHIPQTVASHVALPLEKTQVPHHGAEMLREDPRDTFFKMPLLDKFRLWSVLPECSYNPSYTVKDGPIGRYQGLQFVRLSYVYPNDYTRLTHMERDNMCFYQLKPFYFEMYGFSHHMRLDRAEEKDLVFRDIGDYREGWKDFRMRGRAGQVKSEMQDKEEFDYQDDYMQHPQRKLFSNSLDMKSLRRRKRTDEQDMNRIEIKQQAVPAPDNDSERVNQHKRQKQNKMANKNQHKLQNQNKMADETQHKLQNQNKMAAETQHNLQNQNKMAAETQHNLQNQNKMAAETQHNLQNQNKMAAETQHNLQNQNKMAAETQHNLQNQNKMAAETQHNLQNQNKMAAETQHNLQNQNKMAAETQHNLQNQNKMAAETQHNLQNQNKMAAETQHNLQNQNKMAAETQHNLQNQNKMAAETQHNLQNQNKMAAETQHNLQNQNKMAAETQHNLQNQNKMADETQHNLQNQNKMADESHQYGWKDEVPGQKEGKEPFGQMNHMKPEDKAPVQDKSSEAKPHVTNRPRNYTGDIFLSTSLDENTHLHKDGSINQKGAQGITQRKGEDFGKMDGVKTDQDLADVGADLWGLTRDSEIEDEIMSQAAYDPEIRWNQTFHSGQTDFQTLRTDWIDLNCNVSGNLLISQSEVTAVVQAFMEKLRVKYPGQFSLQRVVNVVKRADERRGNRYLLELELMEASGARVRLVHYVYVLKMRNIQSVNTEQMLLCNPHNFLWNPDATIHIIIPVKNQARWVQKFIADMEELHQVTGDNNVNIIITDYSSTDMDIEQALKDSRLPKSQYLRLTGNFERSAGLQAGINLITDNHSIVFLCDLHLHFPPSFFESVRKHCVEGHMAFAPLVMRLNCGATPQEPDGYWEVNGFGLLGIYKSDLDAIGGMNTREFTNRWGGEDWELLDRIIEAGLEVERLHLRNFFHYHHSRRGMWNRKTLYRM</sequence>
<gene>
    <name evidence="13" type="primary">b4galnt3b</name>
</gene>
<dbReference type="InterPro" id="IPR011658">
    <property type="entry name" value="PA14_dom"/>
</dbReference>
<dbReference type="Pfam" id="PF05679">
    <property type="entry name" value="CHGN"/>
    <property type="match status" value="1"/>
</dbReference>
<dbReference type="InterPro" id="IPR037524">
    <property type="entry name" value="PA14/GLEYA"/>
</dbReference>
<feature type="compositionally biased region" description="Basic and acidic residues" evidence="10">
    <location>
        <begin position="756"/>
        <end position="773"/>
    </location>
</feature>
<comment type="catalytic activity">
    <reaction evidence="9">
        <text>an N-acetyl-beta-D-glucosaminyl derivative + UDP-N-acetyl-alpha-D-galactosamine = an N-acetyl-beta-D-galactosaminyl-(1-&gt;4)-N-acetyl-beta-D-glucosaminyl derivative + UDP + H(+)</text>
        <dbReference type="Rhea" id="RHEA:20493"/>
        <dbReference type="ChEBI" id="CHEBI:15378"/>
        <dbReference type="ChEBI" id="CHEBI:58223"/>
        <dbReference type="ChEBI" id="CHEBI:61631"/>
        <dbReference type="ChEBI" id="CHEBI:67138"/>
        <dbReference type="ChEBI" id="CHEBI:138027"/>
        <dbReference type="EC" id="2.4.1.244"/>
    </reaction>
</comment>
<dbReference type="PANTHER" id="PTHR12369">
    <property type="entry name" value="CHONDROITIN SYNTHASE"/>
    <property type="match status" value="1"/>
</dbReference>
<keyword evidence="4" id="KW-0812">Transmembrane</keyword>
<keyword evidence="8" id="KW-0472">Membrane</keyword>
<dbReference type="InterPro" id="IPR008428">
    <property type="entry name" value="Chond_GalNAc"/>
</dbReference>
<dbReference type="OrthoDB" id="5971499at2759"/>
<evidence type="ECO:0000256" key="3">
    <source>
        <dbReference type="ARBA" id="ARBA00022679"/>
    </source>
</evidence>
<keyword evidence="3 9" id="KW-0808">Transferase</keyword>
<dbReference type="KEGG" id="ipu:124626641"/>
<dbReference type="CTD" id="553524"/>
<dbReference type="SUPFAM" id="SSF53448">
    <property type="entry name" value="Nucleotide-diphospho-sugar transferases"/>
    <property type="match status" value="1"/>
</dbReference>
<evidence type="ECO:0000256" key="4">
    <source>
        <dbReference type="ARBA" id="ARBA00022692"/>
    </source>
</evidence>
<keyword evidence="7 9" id="KW-0333">Golgi apparatus</keyword>
<dbReference type="SMART" id="SM00758">
    <property type="entry name" value="PA14"/>
    <property type="match status" value="1"/>
</dbReference>
<comment type="function">
    <text evidence="9">Transfers N-acetylgalactosamine (GalNAc) from UDP-GalNAc to N-acetylglucosamine-beta-benzyl with a beta-1,4-linkage to form N,N'-diacetyllactosediamine, GalNAc-beta-1,4-GlcNAc structures in N-linked glycans and probably O-linked glycans.</text>
</comment>
<evidence type="ECO:0000256" key="2">
    <source>
        <dbReference type="ARBA" id="ARBA00009239"/>
    </source>
</evidence>
<dbReference type="AlphaFoldDB" id="A0A9F7RBU4"/>
<evidence type="ECO:0000259" key="11">
    <source>
        <dbReference type="PROSITE" id="PS51820"/>
    </source>
</evidence>
<evidence type="ECO:0000256" key="9">
    <source>
        <dbReference type="RuleBase" id="RU364016"/>
    </source>
</evidence>
<feature type="region of interest" description="Disordered" evidence="10">
    <location>
        <begin position="723"/>
        <end position="782"/>
    </location>
</feature>
<accession>A0A9F7RBU4</accession>
<dbReference type="GO" id="GO:0033842">
    <property type="term" value="F:N-acetyl-beta-glucosaminyl-derivative 4-beta-N-acetylgalactosaminyltransferase activity"/>
    <property type="evidence" value="ECO:0007669"/>
    <property type="project" value="UniProtKB-EC"/>
</dbReference>
<reference evidence="12" key="1">
    <citation type="journal article" date="2016" name="Nat. Commun.">
        <title>The channel catfish genome sequence provides insights into the evolution of scale formation in teleosts.</title>
        <authorList>
            <person name="Liu Z."/>
            <person name="Liu S."/>
            <person name="Yao J."/>
            <person name="Bao L."/>
            <person name="Zhang J."/>
            <person name="Li Y."/>
            <person name="Jiang C."/>
            <person name="Sun L."/>
            <person name="Wang R."/>
            <person name="Zhang Y."/>
            <person name="Zhou T."/>
            <person name="Zeng Q."/>
            <person name="Fu Q."/>
            <person name="Gao S."/>
            <person name="Li N."/>
            <person name="Koren S."/>
            <person name="Jiang Y."/>
            <person name="Zimin A."/>
            <person name="Xu P."/>
            <person name="Phillippy A.M."/>
            <person name="Geng X."/>
            <person name="Song L."/>
            <person name="Sun F."/>
            <person name="Li C."/>
            <person name="Wang X."/>
            <person name="Chen A."/>
            <person name="Jin Y."/>
            <person name="Yuan Z."/>
            <person name="Yang Y."/>
            <person name="Tan S."/>
            <person name="Peatman E."/>
            <person name="Lu J."/>
            <person name="Qin Z."/>
            <person name="Dunham R."/>
            <person name="Li Z."/>
            <person name="Sonstegard T."/>
            <person name="Feng J."/>
            <person name="Danzmann R.G."/>
            <person name="Schroeder S."/>
            <person name="Scheffler B."/>
            <person name="Duke M.V."/>
            <person name="Ballard L."/>
            <person name="Kucuktas H."/>
            <person name="Kaltenboeck L."/>
            <person name="Liu H."/>
            <person name="Armbruster J."/>
            <person name="Xie Y."/>
            <person name="Kirby M.L."/>
            <person name="Tian Y."/>
            <person name="Flanagan M.E."/>
            <person name="Mu W."/>
            <person name="Waldbieser G.C."/>
        </authorList>
    </citation>
    <scope>NUCLEOTIDE SEQUENCE [LARGE SCALE GENOMIC DNA]</scope>
    <source>
        <strain evidence="12">SDA103</strain>
    </source>
</reference>
<dbReference type="GeneID" id="124626641"/>
<evidence type="ECO:0000313" key="13">
    <source>
        <dbReference type="RefSeq" id="XP_053533786.1"/>
    </source>
</evidence>
<feature type="region of interest" description="Disordered" evidence="10">
    <location>
        <begin position="438"/>
        <end position="505"/>
    </location>
</feature>
<organism evidence="12 13">
    <name type="scientific">Ictalurus punctatus</name>
    <name type="common">Channel catfish</name>
    <name type="synonym">Silurus punctatus</name>
    <dbReference type="NCBI Taxonomy" id="7998"/>
    <lineage>
        <taxon>Eukaryota</taxon>
        <taxon>Metazoa</taxon>
        <taxon>Chordata</taxon>
        <taxon>Craniata</taxon>
        <taxon>Vertebrata</taxon>
        <taxon>Euteleostomi</taxon>
        <taxon>Actinopterygii</taxon>
        <taxon>Neopterygii</taxon>
        <taxon>Teleostei</taxon>
        <taxon>Ostariophysi</taxon>
        <taxon>Siluriformes</taxon>
        <taxon>Ictaluridae</taxon>
        <taxon>Ictalurus</taxon>
    </lineage>
</organism>
<dbReference type="Gene3D" id="3.90.550.10">
    <property type="entry name" value="Spore Coat Polysaccharide Biosynthesis Protein SpsA, Chain A"/>
    <property type="match status" value="1"/>
</dbReference>
<keyword evidence="12" id="KW-1185">Reference proteome</keyword>
<feature type="compositionally biased region" description="Basic and acidic residues" evidence="10">
    <location>
        <begin position="727"/>
        <end position="748"/>
    </location>
</feature>
<evidence type="ECO:0000256" key="8">
    <source>
        <dbReference type="ARBA" id="ARBA00023136"/>
    </source>
</evidence>
<dbReference type="Proteomes" id="UP000221080">
    <property type="component" value="Chromosome 4"/>
</dbReference>
<evidence type="ECO:0000256" key="1">
    <source>
        <dbReference type="ARBA" id="ARBA00004447"/>
    </source>
</evidence>
<dbReference type="PROSITE" id="PS51820">
    <property type="entry name" value="PA14"/>
    <property type="match status" value="1"/>
</dbReference>
<feature type="domain" description="PA14" evidence="11">
    <location>
        <begin position="86"/>
        <end position="248"/>
    </location>
</feature>
<comment type="similarity">
    <text evidence="2 9">Belongs to the chondroitin N-acetylgalactosaminyltransferase family.</text>
</comment>
<dbReference type="EC" id="2.4.1.244" evidence="9"/>
<comment type="subcellular location">
    <subcellularLocation>
        <location evidence="1 9">Golgi apparatus</location>
        <location evidence="1 9">Golgi stack membrane</location>
        <topology evidence="1 9">Single-pass type II membrane protein</topology>
    </subcellularLocation>
</comment>
<evidence type="ECO:0000256" key="7">
    <source>
        <dbReference type="ARBA" id="ARBA00023034"/>
    </source>
</evidence>
<evidence type="ECO:0000313" key="12">
    <source>
        <dbReference type="Proteomes" id="UP000221080"/>
    </source>
</evidence>
<feature type="compositionally biased region" description="Basic and acidic residues" evidence="10">
    <location>
        <begin position="452"/>
        <end position="463"/>
    </location>
</feature>
<evidence type="ECO:0000256" key="10">
    <source>
        <dbReference type="SAM" id="MobiDB-lite"/>
    </source>
</evidence>
<dbReference type="InterPro" id="IPR029044">
    <property type="entry name" value="Nucleotide-diphossugar_trans"/>
</dbReference>
<protein>
    <recommendedName>
        <fullName evidence="9">Beta-1,4-N-acetylgalactosaminyltransferase</fullName>
        <ecNumber evidence="9">2.4.1.244</ecNumber>
    </recommendedName>
</protein>
<dbReference type="InterPro" id="IPR051227">
    <property type="entry name" value="CS_glycosyltransferase"/>
</dbReference>
<dbReference type="GO" id="GO:0032580">
    <property type="term" value="C:Golgi cisterna membrane"/>
    <property type="evidence" value="ECO:0007669"/>
    <property type="project" value="UniProtKB-SubCell"/>
</dbReference>
<name>A0A9F7RBU4_ICTPU</name>
<dbReference type="PANTHER" id="PTHR12369:SF15">
    <property type="entry name" value="BETA-1,4-N-ACETYLGALACTOSAMINYLTRANSFERASE 3"/>
    <property type="match status" value="1"/>
</dbReference>
<dbReference type="RefSeq" id="XP_053533786.1">
    <property type="nucleotide sequence ID" value="XM_053677811.1"/>
</dbReference>
<proteinExistence type="inferred from homology"/>
<reference evidence="13" key="2">
    <citation type="submission" date="2025-08" db="UniProtKB">
        <authorList>
            <consortium name="RefSeq"/>
        </authorList>
    </citation>
    <scope>IDENTIFICATION</scope>
    <source>
        <tissue evidence="13">Blood</tissue>
    </source>
</reference>